<keyword evidence="15" id="KW-1185">Reference proteome</keyword>
<evidence type="ECO:0000259" key="12">
    <source>
        <dbReference type="Pfam" id="PF01578"/>
    </source>
</evidence>
<protein>
    <submittedName>
        <fullName evidence="14">Cytochrome c biogenesis protein CcmF</fullName>
    </submittedName>
</protein>
<organism evidence="14 15">
    <name type="scientific">Plantactinospora endophytica</name>
    <dbReference type="NCBI Taxonomy" id="673535"/>
    <lineage>
        <taxon>Bacteria</taxon>
        <taxon>Bacillati</taxon>
        <taxon>Actinomycetota</taxon>
        <taxon>Actinomycetes</taxon>
        <taxon>Micromonosporales</taxon>
        <taxon>Micromonosporaceae</taxon>
        <taxon>Plantactinospora</taxon>
    </lineage>
</organism>
<evidence type="ECO:0000256" key="5">
    <source>
        <dbReference type="ARBA" id="ARBA00022692"/>
    </source>
</evidence>
<comment type="similarity">
    <text evidence="2">Belongs to the CcmF/CycK/Ccl1/NrfE/CcsA family.</text>
</comment>
<feature type="transmembrane region" description="Helical" evidence="11">
    <location>
        <begin position="177"/>
        <end position="198"/>
    </location>
</feature>
<evidence type="ECO:0000313" key="15">
    <source>
        <dbReference type="Proteomes" id="UP000646749"/>
    </source>
</evidence>
<keyword evidence="4" id="KW-0997">Cell inner membrane</keyword>
<feature type="transmembrane region" description="Helical" evidence="11">
    <location>
        <begin position="271"/>
        <end position="291"/>
    </location>
</feature>
<feature type="transmembrane region" description="Helical" evidence="11">
    <location>
        <begin position="37"/>
        <end position="60"/>
    </location>
</feature>
<feature type="compositionally biased region" description="Low complexity" evidence="10">
    <location>
        <begin position="650"/>
        <end position="671"/>
    </location>
</feature>
<feature type="transmembrane region" description="Helical" evidence="11">
    <location>
        <begin position="404"/>
        <end position="423"/>
    </location>
</feature>
<feature type="domain" description="Cytochrome c assembly protein" evidence="12">
    <location>
        <begin position="88"/>
        <end position="294"/>
    </location>
</feature>
<feature type="transmembrane region" description="Helical" evidence="11">
    <location>
        <begin position="238"/>
        <end position="259"/>
    </location>
</feature>
<sequence length="671" mass="68679">MTGQVGTGALGVGLAASVAATLLWLRHALSPAAPVRSARLATVTALTAAVVACGALEWALLRHDFSLRFVAENGGRHVPLYYTVTGLWSALDGSLLLWLLILTGYAALLARTVPAGDRRLQPWAMTTVGVVVVFFFALSYFAANPFHPVSPVPADGPGPNPLLREHPAMGLHPPLLYAGYVGLVVPFGYALAGLLAGPAGRRWTIPARRWALLAWTLLTTGILLGAWWSYAVLGWGGYWAWDPVENASLLPWLTATAFLHSIRRPHAAERTGWPVGLACASFLLVLLGTFLTRSGVVASVHAFTESPLGPILLGFLLLTAVGTVLLIGWRLRVPADPGPSDGTAPLSRSAARTFGPTDAALLGNRIMLTTIAAVVLAGTLAPLLAEALSGSTAAVGPAYFNRTVVPLAIGVLVLVGLAPLLSPAGSAPGELARRAAVPAGVALAGMAVPGLLSRPGPTVLAAFGCAGFALTATAVDLRRRLSGDGGWRAAARSGRLGGPLAHAGIALVAVGAAASAGYTGSVQRELAVGESLAVSGATARLTAIDRAGGDTGMTVRARLALGTTDRPTATAVPELTYDPRHDLTVSSPAIRTGLLRDTYTTLLAVSADGRTATVRLAVNPMVSLVWAGGALTALGGLLALPTTRRRARVRSGGVSGESARPAVPAAPGAVG</sequence>
<keyword evidence="3" id="KW-1003">Cell membrane</keyword>
<feature type="transmembrane region" description="Helical" evidence="11">
    <location>
        <begin position="80"/>
        <end position="110"/>
    </location>
</feature>
<feature type="transmembrane region" description="Helical" evidence="11">
    <location>
        <begin position="435"/>
        <end position="452"/>
    </location>
</feature>
<dbReference type="Proteomes" id="UP000646749">
    <property type="component" value="Unassembled WGS sequence"/>
</dbReference>
<evidence type="ECO:0000256" key="4">
    <source>
        <dbReference type="ARBA" id="ARBA00022519"/>
    </source>
</evidence>
<dbReference type="EMBL" id="BONW01000028">
    <property type="protein sequence ID" value="GIG90463.1"/>
    <property type="molecule type" value="Genomic_DNA"/>
</dbReference>
<feature type="transmembrane region" description="Helical" evidence="11">
    <location>
        <begin position="366"/>
        <end position="384"/>
    </location>
</feature>
<feature type="region of interest" description="Disordered" evidence="10">
    <location>
        <begin position="649"/>
        <end position="671"/>
    </location>
</feature>
<dbReference type="InterPro" id="IPR003568">
    <property type="entry name" value="Cyt_c_biogenesis_CcmF"/>
</dbReference>
<evidence type="ECO:0000256" key="11">
    <source>
        <dbReference type="SAM" id="Phobius"/>
    </source>
</evidence>
<comment type="function">
    <text evidence="9">Required for the biogenesis of c-type cytochromes. Possible subunit of a heme lyase.</text>
</comment>
<evidence type="ECO:0000256" key="8">
    <source>
        <dbReference type="ARBA" id="ARBA00023136"/>
    </source>
</evidence>
<name>A0ABQ4E6X1_9ACTN</name>
<accession>A0ABQ4E6X1</accession>
<feature type="transmembrane region" description="Helical" evidence="11">
    <location>
        <begin position="6"/>
        <end position="25"/>
    </location>
</feature>
<comment type="subcellular location">
    <subcellularLocation>
        <location evidence="1">Cell inner membrane</location>
        <topology evidence="1">Multi-pass membrane protein</topology>
    </subcellularLocation>
</comment>
<reference evidence="14 15" key="1">
    <citation type="submission" date="2021-01" db="EMBL/GenBank/DDBJ databases">
        <title>Whole genome shotgun sequence of Plantactinospora endophytica NBRC 110450.</title>
        <authorList>
            <person name="Komaki H."/>
            <person name="Tamura T."/>
        </authorList>
    </citation>
    <scope>NUCLEOTIDE SEQUENCE [LARGE SCALE GENOMIC DNA]</scope>
    <source>
        <strain evidence="14 15">NBRC 110450</strain>
    </source>
</reference>
<comment type="caution">
    <text evidence="14">The sequence shown here is derived from an EMBL/GenBank/DDBJ whole genome shotgun (WGS) entry which is preliminary data.</text>
</comment>
<dbReference type="InterPro" id="IPR003567">
    <property type="entry name" value="Cyt_c_biogenesis"/>
</dbReference>
<dbReference type="PANTHER" id="PTHR43653:SF1">
    <property type="entry name" value="CYTOCHROME C-TYPE BIOGENESIS PROTEIN CCMF"/>
    <property type="match status" value="1"/>
</dbReference>
<evidence type="ECO:0000256" key="2">
    <source>
        <dbReference type="ARBA" id="ARBA00009186"/>
    </source>
</evidence>
<evidence type="ECO:0000256" key="3">
    <source>
        <dbReference type="ARBA" id="ARBA00022475"/>
    </source>
</evidence>
<feature type="transmembrane region" description="Helical" evidence="11">
    <location>
        <begin position="122"/>
        <end position="143"/>
    </location>
</feature>
<evidence type="ECO:0000256" key="7">
    <source>
        <dbReference type="ARBA" id="ARBA00022989"/>
    </source>
</evidence>
<evidence type="ECO:0000256" key="1">
    <source>
        <dbReference type="ARBA" id="ARBA00004429"/>
    </source>
</evidence>
<proteinExistence type="inferred from homology"/>
<keyword evidence="5 11" id="KW-0812">Transmembrane</keyword>
<evidence type="ECO:0000256" key="6">
    <source>
        <dbReference type="ARBA" id="ARBA00022748"/>
    </source>
</evidence>
<dbReference type="RefSeq" id="WP_203868881.1">
    <property type="nucleotide sequence ID" value="NZ_BONW01000028.1"/>
</dbReference>
<evidence type="ECO:0000256" key="10">
    <source>
        <dbReference type="SAM" id="MobiDB-lite"/>
    </source>
</evidence>
<keyword evidence="8 11" id="KW-0472">Membrane</keyword>
<dbReference type="PRINTS" id="PR01411">
    <property type="entry name" value="CCMFBIOGNSIS"/>
</dbReference>
<gene>
    <name evidence="14" type="ORF">Pen02_53990</name>
</gene>
<evidence type="ECO:0000313" key="14">
    <source>
        <dbReference type="EMBL" id="GIG90463.1"/>
    </source>
</evidence>
<feature type="transmembrane region" description="Helical" evidence="11">
    <location>
        <begin position="496"/>
        <end position="518"/>
    </location>
</feature>
<dbReference type="Pfam" id="PF16327">
    <property type="entry name" value="CcmF_C"/>
    <property type="match status" value="1"/>
</dbReference>
<feature type="domain" description="Cytochrome c-type biogenesis protein CcmF C-terminal" evidence="13">
    <location>
        <begin position="358"/>
        <end position="640"/>
    </location>
</feature>
<feature type="transmembrane region" description="Helical" evidence="11">
    <location>
        <begin position="311"/>
        <end position="329"/>
    </location>
</feature>
<feature type="transmembrane region" description="Helical" evidence="11">
    <location>
        <begin position="458"/>
        <end position="475"/>
    </location>
</feature>
<dbReference type="InterPro" id="IPR032523">
    <property type="entry name" value="CcmF_C"/>
</dbReference>
<feature type="transmembrane region" description="Helical" evidence="11">
    <location>
        <begin position="210"/>
        <end position="232"/>
    </location>
</feature>
<feature type="transmembrane region" description="Helical" evidence="11">
    <location>
        <begin position="621"/>
        <end position="640"/>
    </location>
</feature>
<dbReference type="InterPro" id="IPR002541">
    <property type="entry name" value="Cyt_c_assembly"/>
</dbReference>
<dbReference type="Pfam" id="PF01578">
    <property type="entry name" value="Cytochrom_C_asm"/>
    <property type="match status" value="1"/>
</dbReference>
<dbReference type="PANTHER" id="PTHR43653">
    <property type="entry name" value="CYTOCHROME C ASSEMBLY PROTEIN-RELATED"/>
    <property type="match status" value="1"/>
</dbReference>
<evidence type="ECO:0000259" key="13">
    <source>
        <dbReference type="Pfam" id="PF16327"/>
    </source>
</evidence>
<keyword evidence="7 11" id="KW-1133">Transmembrane helix</keyword>
<evidence type="ECO:0000256" key="9">
    <source>
        <dbReference type="ARBA" id="ARBA00037230"/>
    </source>
</evidence>
<dbReference type="PRINTS" id="PR01410">
    <property type="entry name" value="CCBIOGENESIS"/>
</dbReference>
<keyword evidence="6" id="KW-0201">Cytochrome c-type biogenesis</keyword>